<dbReference type="Proteomes" id="UP001642502">
    <property type="component" value="Unassembled WGS sequence"/>
</dbReference>
<evidence type="ECO:0000313" key="2">
    <source>
        <dbReference type="Proteomes" id="UP001642502"/>
    </source>
</evidence>
<keyword evidence="2" id="KW-1185">Reference proteome</keyword>
<proteinExistence type="predicted"/>
<comment type="caution">
    <text evidence="1">The sequence shown here is derived from an EMBL/GenBank/DDBJ whole genome shotgun (WGS) entry which is preliminary data.</text>
</comment>
<sequence>MPVTDALQPPLTPEEREVVKSYDGWTNTMHSLGLKSYDLDDIDEAKQIVSSFAEAGKEESGGASQSK</sequence>
<evidence type="ECO:0000313" key="1">
    <source>
        <dbReference type="EMBL" id="CAK7263801.1"/>
    </source>
</evidence>
<gene>
    <name evidence="1" type="ORF">SEPCBS119000_000674</name>
</gene>
<accession>A0ABP0D837</accession>
<reference evidence="1 2" key="1">
    <citation type="submission" date="2024-01" db="EMBL/GenBank/DDBJ databases">
        <authorList>
            <person name="Allen C."/>
            <person name="Tagirdzhanova G."/>
        </authorList>
    </citation>
    <scope>NUCLEOTIDE SEQUENCE [LARGE SCALE GENOMIC DNA]</scope>
    <source>
        <strain evidence="1 2">CBS 119000</strain>
    </source>
</reference>
<dbReference type="EMBL" id="CAWUON010000004">
    <property type="protein sequence ID" value="CAK7263801.1"/>
    <property type="molecule type" value="Genomic_DNA"/>
</dbReference>
<name>A0ABP0D837_9PEZI</name>
<protein>
    <submittedName>
        <fullName evidence="1">Uncharacterized protein</fullName>
    </submittedName>
</protein>
<organism evidence="1 2">
    <name type="scientific">Sporothrix epigloea</name>
    <dbReference type="NCBI Taxonomy" id="1892477"/>
    <lineage>
        <taxon>Eukaryota</taxon>
        <taxon>Fungi</taxon>
        <taxon>Dikarya</taxon>
        <taxon>Ascomycota</taxon>
        <taxon>Pezizomycotina</taxon>
        <taxon>Sordariomycetes</taxon>
        <taxon>Sordariomycetidae</taxon>
        <taxon>Ophiostomatales</taxon>
        <taxon>Ophiostomataceae</taxon>
        <taxon>Sporothrix</taxon>
    </lineage>
</organism>